<dbReference type="OrthoDB" id="6428749at2759"/>
<organism evidence="3 4">
    <name type="scientific">Vanessa tameamea</name>
    <name type="common">Kamehameha butterfly</name>
    <dbReference type="NCBI Taxonomy" id="334116"/>
    <lineage>
        <taxon>Eukaryota</taxon>
        <taxon>Metazoa</taxon>
        <taxon>Ecdysozoa</taxon>
        <taxon>Arthropoda</taxon>
        <taxon>Hexapoda</taxon>
        <taxon>Insecta</taxon>
        <taxon>Pterygota</taxon>
        <taxon>Neoptera</taxon>
        <taxon>Endopterygota</taxon>
        <taxon>Lepidoptera</taxon>
        <taxon>Glossata</taxon>
        <taxon>Ditrysia</taxon>
        <taxon>Papilionoidea</taxon>
        <taxon>Nymphalidae</taxon>
        <taxon>Nymphalinae</taxon>
        <taxon>Vanessa</taxon>
    </lineage>
</organism>
<accession>A0A8B8IHZ2</accession>
<evidence type="ECO:0000256" key="1">
    <source>
        <dbReference type="PIRSR" id="PIRSR001221-1"/>
    </source>
</evidence>
<keyword evidence="3" id="KW-1185">Reference proteome</keyword>
<feature type="domain" description="Amidase" evidence="2">
    <location>
        <begin position="72"/>
        <end position="510"/>
    </location>
</feature>
<dbReference type="RefSeq" id="XP_026495962.2">
    <property type="nucleotide sequence ID" value="XM_026640177.2"/>
</dbReference>
<gene>
    <name evidence="4" type="primary">LOC113400556</name>
</gene>
<dbReference type="Proteomes" id="UP001652626">
    <property type="component" value="Chromosome 17"/>
</dbReference>
<evidence type="ECO:0000313" key="4">
    <source>
        <dbReference type="RefSeq" id="XP_026495962.2"/>
    </source>
</evidence>
<feature type="active site" description="Acyl-ester intermediate" evidence="1">
    <location>
        <position position="233"/>
    </location>
</feature>
<protein>
    <submittedName>
        <fullName evidence="4">Fatty-acid amide hydrolase 2</fullName>
    </submittedName>
</protein>
<name>A0A8B8IHZ2_VANTA</name>
<evidence type="ECO:0000259" key="2">
    <source>
        <dbReference type="Pfam" id="PF01425"/>
    </source>
</evidence>
<keyword evidence="4" id="KW-0378">Hydrolase</keyword>
<feature type="active site" description="Charge relay system" evidence="1">
    <location>
        <position position="134"/>
    </location>
</feature>
<dbReference type="OMA" id="MHEDTTD"/>
<dbReference type="InterPro" id="IPR052739">
    <property type="entry name" value="FAAH2"/>
</dbReference>
<dbReference type="InterPro" id="IPR036928">
    <property type="entry name" value="AS_sf"/>
</dbReference>
<reference evidence="4" key="1">
    <citation type="submission" date="2025-08" db="UniProtKB">
        <authorList>
            <consortium name="RefSeq"/>
        </authorList>
    </citation>
    <scope>IDENTIFICATION</scope>
    <source>
        <tissue evidence="4">Whole body</tissue>
    </source>
</reference>
<dbReference type="SUPFAM" id="SSF75304">
    <property type="entry name" value="Amidase signature (AS) enzymes"/>
    <property type="match status" value="1"/>
</dbReference>
<dbReference type="GeneID" id="113400556"/>
<dbReference type="Gene3D" id="3.90.1300.10">
    <property type="entry name" value="Amidase signature (AS) domain"/>
    <property type="match status" value="1"/>
</dbReference>
<dbReference type="GO" id="GO:0016787">
    <property type="term" value="F:hydrolase activity"/>
    <property type="evidence" value="ECO:0007669"/>
    <property type="project" value="UniProtKB-KW"/>
</dbReference>
<evidence type="ECO:0000313" key="3">
    <source>
        <dbReference type="Proteomes" id="UP001652626"/>
    </source>
</evidence>
<dbReference type="PANTHER" id="PTHR43372:SF4">
    <property type="entry name" value="FATTY-ACID AMIDE HYDROLASE 2"/>
    <property type="match status" value="1"/>
</dbReference>
<sequence length="526" mass="58769">MTVTEIKTRPIRFKLRLLSALRAILDLVTSFFFKLYYGTEGKKLPAITDDILKQPATEVARKIRTKQITSVDVVEACIRRIKDINPIVNCFVENRFELALQEAKKADEIIRSGTKTVEQLLQEKPFLGVPFTTKDCVAVKDLHQTAGVVLRKDYIAEEDAEVIKLLRENGAIIIGLTNVPELCMWWETYNNIHGRTSNPYNTTRIVGGSSGGEGCIQAAAGSCFGIGSDIGGSIRMPAYFNGIFGHKPSRKAVSNHGQYPTSATEMQGDFLCIGPMTKYAVDLKPILKIISGENCKKLNLDKPVDIGKIKIFHQFSNNAPMASKVDPEIITAMEKVVEYFKLKYKITSEEKKIELLERSSPIWFATMKSNIPFGSYIIKDYTYCSIFREIIKSLLGLSGNTLIGLFTALVDYEVVDLGSEKYKHYRRLRDNLEDIFKEMLGDDGIFIYPAHPTPAPYHNQPLMRPMNFMYTAIINSLGFPATTIPLGLSSEGLPIGIQVIANHNNDSLCLAVAEELEKAFGGWIEP</sequence>
<dbReference type="InterPro" id="IPR023631">
    <property type="entry name" value="Amidase_dom"/>
</dbReference>
<dbReference type="PIRSF" id="PIRSF001221">
    <property type="entry name" value="Amidase_fungi"/>
    <property type="match status" value="1"/>
</dbReference>
<feature type="active site" description="Charge relay system" evidence="1">
    <location>
        <position position="209"/>
    </location>
</feature>
<dbReference type="PANTHER" id="PTHR43372">
    <property type="entry name" value="FATTY-ACID AMIDE HYDROLASE"/>
    <property type="match status" value="1"/>
</dbReference>
<proteinExistence type="predicted"/>
<dbReference type="Pfam" id="PF01425">
    <property type="entry name" value="Amidase"/>
    <property type="match status" value="1"/>
</dbReference>